<keyword evidence="3" id="KW-1185">Reference proteome</keyword>
<proteinExistence type="predicted"/>
<feature type="region of interest" description="Disordered" evidence="1">
    <location>
        <begin position="80"/>
        <end position="127"/>
    </location>
</feature>
<dbReference type="Proteomes" id="UP000054549">
    <property type="component" value="Unassembled WGS sequence"/>
</dbReference>
<dbReference type="HOGENOM" id="CLU_1360093_0_0_1"/>
<name>A0A0C2WJ39_AMAMK</name>
<organism evidence="2 3">
    <name type="scientific">Amanita muscaria (strain Koide BX008)</name>
    <dbReference type="NCBI Taxonomy" id="946122"/>
    <lineage>
        <taxon>Eukaryota</taxon>
        <taxon>Fungi</taxon>
        <taxon>Dikarya</taxon>
        <taxon>Basidiomycota</taxon>
        <taxon>Agaricomycotina</taxon>
        <taxon>Agaricomycetes</taxon>
        <taxon>Agaricomycetidae</taxon>
        <taxon>Agaricales</taxon>
        <taxon>Pluteineae</taxon>
        <taxon>Amanitaceae</taxon>
        <taxon>Amanita</taxon>
    </lineage>
</organism>
<dbReference type="EMBL" id="KN818442">
    <property type="protein sequence ID" value="KIL56153.1"/>
    <property type="molecule type" value="Genomic_DNA"/>
</dbReference>
<protein>
    <submittedName>
        <fullName evidence="2">Uncharacterized protein</fullName>
    </submittedName>
</protein>
<evidence type="ECO:0000313" key="3">
    <source>
        <dbReference type="Proteomes" id="UP000054549"/>
    </source>
</evidence>
<sequence>MIIAETIISSPVAKVLKWTKQTVAPTAACVTKTVNEYLTEKETGFIDSEAVKSVGKGEAGQLELVTTPGAVQTQRELKQLKETERGKTKQERGREMGAEKTRAKTGADTTSNGTGGGGKGGNGTPKRAKVQLQTEVKLEFEVEVEDTTMTQVGANIQFQCIWEGFTLRQMMKDMVKRSTRYVRRATWCYVGRALRYAANYA</sequence>
<feature type="compositionally biased region" description="Basic and acidic residues" evidence="1">
    <location>
        <begin position="80"/>
        <end position="102"/>
    </location>
</feature>
<evidence type="ECO:0000313" key="2">
    <source>
        <dbReference type="EMBL" id="KIL56153.1"/>
    </source>
</evidence>
<feature type="compositionally biased region" description="Gly residues" evidence="1">
    <location>
        <begin position="113"/>
        <end position="123"/>
    </location>
</feature>
<dbReference type="AlphaFoldDB" id="A0A0C2WJ39"/>
<evidence type="ECO:0000256" key="1">
    <source>
        <dbReference type="SAM" id="MobiDB-lite"/>
    </source>
</evidence>
<gene>
    <name evidence="2" type="ORF">M378DRAFT_17327</name>
</gene>
<dbReference type="InParanoid" id="A0A0C2WJ39"/>
<accession>A0A0C2WJ39</accession>
<reference evidence="2 3" key="1">
    <citation type="submission" date="2014-04" db="EMBL/GenBank/DDBJ databases">
        <title>Evolutionary Origins and Diversification of the Mycorrhizal Mutualists.</title>
        <authorList>
            <consortium name="DOE Joint Genome Institute"/>
            <consortium name="Mycorrhizal Genomics Consortium"/>
            <person name="Kohler A."/>
            <person name="Kuo A."/>
            <person name="Nagy L.G."/>
            <person name="Floudas D."/>
            <person name="Copeland A."/>
            <person name="Barry K.W."/>
            <person name="Cichocki N."/>
            <person name="Veneault-Fourrey C."/>
            <person name="LaButti K."/>
            <person name="Lindquist E.A."/>
            <person name="Lipzen A."/>
            <person name="Lundell T."/>
            <person name="Morin E."/>
            <person name="Murat C."/>
            <person name="Riley R."/>
            <person name="Ohm R."/>
            <person name="Sun H."/>
            <person name="Tunlid A."/>
            <person name="Henrissat B."/>
            <person name="Grigoriev I.V."/>
            <person name="Hibbett D.S."/>
            <person name="Martin F."/>
        </authorList>
    </citation>
    <scope>NUCLEOTIDE SEQUENCE [LARGE SCALE GENOMIC DNA]</scope>
    <source>
        <strain evidence="2 3">Koide BX008</strain>
    </source>
</reference>